<dbReference type="EMBL" id="GG666563">
    <property type="protein sequence ID" value="EEN55008.1"/>
    <property type="molecule type" value="Genomic_DNA"/>
</dbReference>
<evidence type="ECO:0000313" key="1">
    <source>
        <dbReference type="EMBL" id="EEN55008.1"/>
    </source>
</evidence>
<gene>
    <name evidence="1" type="ORF">BRAFLDRAFT_79930</name>
</gene>
<protein>
    <submittedName>
        <fullName evidence="1">Uncharacterized protein</fullName>
    </submittedName>
</protein>
<dbReference type="InParanoid" id="C3YY49"/>
<sequence length="129" mass="14443">MSKTSPVPSCRPVLLLARAPACPIPTNSSMGKDWSPEYPPLLGRELLAAEEASESTEMDGSFISELQLNWTMPYYTYQRPPQLHLSKNRICCTPSPCDSDILAGRVYQLLLQRKDYIIGLLQKSYSTCT</sequence>
<dbReference type="AlphaFoldDB" id="C3YY49"/>
<proteinExistence type="predicted"/>
<name>C3YY49_BRAFL</name>
<organism>
    <name type="scientific">Branchiostoma floridae</name>
    <name type="common">Florida lancelet</name>
    <name type="synonym">Amphioxus</name>
    <dbReference type="NCBI Taxonomy" id="7739"/>
    <lineage>
        <taxon>Eukaryota</taxon>
        <taxon>Metazoa</taxon>
        <taxon>Chordata</taxon>
        <taxon>Cephalochordata</taxon>
        <taxon>Leptocardii</taxon>
        <taxon>Amphioxiformes</taxon>
        <taxon>Branchiostomatidae</taxon>
        <taxon>Branchiostoma</taxon>
    </lineage>
</organism>
<accession>C3YY49</accession>
<reference evidence="1" key="1">
    <citation type="journal article" date="2008" name="Nature">
        <title>The amphioxus genome and the evolution of the chordate karyotype.</title>
        <authorList>
            <consortium name="US DOE Joint Genome Institute (JGI-PGF)"/>
            <person name="Putnam N.H."/>
            <person name="Butts T."/>
            <person name="Ferrier D.E.K."/>
            <person name="Furlong R.F."/>
            <person name="Hellsten U."/>
            <person name="Kawashima T."/>
            <person name="Robinson-Rechavi M."/>
            <person name="Shoguchi E."/>
            <person name="Terry A."/>
            <person name="Yu J.-K."/>
            <person name="Benito-Gutierrez E.L."/>
            <person name="Dubchak I."/>
            <person name="Garcia-Fernandez J."/>
            <person name="Gibson-Brown J.J."/>
            <person name="Grigoriev I.V."/>
            <person name="Horton A.C."/>
            <person name="de Jong P.J."/>
            <person name="Jurka J."/>
            <person name="Kapitonov V.V."/>
            <person name="Kohara Y."/>
            <person name="Kuroki Y."/>
            <person name="Lindquist E."/>
            <person name="Lucas S."/>
            <person name="Osoegawa K."/>
            <person name="Pennacchio L.A."/>
            <person name="Salamov A.A."/>
            <person name="Satou Y."/>
            <person name="Sauka-Spengler T."/>
            <person name="Schmutz J."/>
            <person name="Shin-I T."/>
            <person name="Toyoda A."/>
            <person name="Bronner-Fraser M."/>
            <person name="Fujiyama A."/>
            <person name="Holland L.Z."/>
            <person name="Holland P.W.H."/>
            <person name="Satoh N."/>
            <person name="Rokhsar D.S."/>
        </authorList>
    </citation>
    <scope>NUCLEOTIDE SEQUENCE [LARGE SCALE GENOMIC DNA]</scope>
    <source>
        <strain evidence="1">S238N-H82</strain>
        <tissue evidence="1">Testes</tissue>
    </source>
</reference>